<reference evidence="2 3" key="1">
    <citation type="submission" date="2019-07" db="EMBL/GenBank/DDBJ databases">
        <authorList>
            <person name="Jastrzebski P J."/>
            <person name="Paukszto L."/>
            <person name="Jastrzebski P J."/>
        </authorList>
    </citation>
    <scope>NUCLEOTIDE SEQUENCE [LARGE SCALE GENOMIC DNA]</scope>
    <source>
        <strain evidence="2 3">WMS-il1</strain>
    </source>
</reference>
<evidence type="ECO:0000313" key="3">
    <source>
        <dbReference type="Proteomes" id="UP000321570"/>
    </source>
</evidence>
<evidence type="ECO:0000313" key="2">
    <source>
        <dbReference type="EMBL" id="VUZ50215.1"/>
    </source>
</evidence>
<sequence length="474" mass="53197">MEQIKKAIPAEEKEKLEKFFNLLMKTLVPRVADYEDILLKAIEDIRDRLNVREEFEAIINDKPDKLIALEEEIAKKDTVDDFEVNVAEPNVTELNSFQEEDGDDKENEKKEVEERNEVPEITKTCSVEEGIASPIVELKINDNNSVQEDFDEGGSKQIEKETEELIDGEDTTAGANGQPKLIDVNETLLEGPPIASEINKKKKILEGMEKMAKLFLEVLSDCKTISSQENAINNENDVESVVEKVKSRPDNGHLPQVEDERKVEELKENGNSKSVTEISGIFSQVCKLISTVANAFYGRSDKNKHAKNTINDEESEIIKSPQPKVPGTEESTKQEEPEELDGKHSERNNDTSENAVAHIFVVVPSDAELEDGISPVTVNEELVQEISNTNPENETLSKEQILLNEELIVPVNKKMEAGEKLRITKNISSPEELDPLKITEIDDMGIMISEDVGNINKEINQERQISTFLSNSDT</sequence>
<accession>A0A564YSK8</accession>
<feature type="compositionally biased region" description="Basic and acidic residues" evidence="1">
    <location>
        <begin position="106"/>
        <end position="117"/>
    </location>
</feature>
<keyword evidence="3" id="KW-1185">Reference proteome</keyword>
<protein>
    <submittedName>
        <fullName evidence="2">Uncharacterized protein</fullName>
    </submittedName>
</protein>
<dbReference type="AlphaFoldDB" id="A0A564YSK8"/>
<dbReference type="EMBL" id="CABIJS010000355">
    <property type="protein sequence ID" value="VUZ50215.1"/>
    <property type="molecule type" value="Genomic_DNA"/>
</dbReference>
<name>A0A564YSK8_HYMDI</name>
<feature type="compositionally biased region" description="Basic and acidic residues" evidence="1">
    <location>
        <begin position="330"/>
        <end position="350"/>
    </location>
</feature>
<organism evidence="2 3">
    <name type="scientific">Hymenolepis diminuta</name>
    <name type="common">Rat tapeworm</name>
    <dbReference type="NCBI Taxonomy" id="6216"/>
    <lineage>
        <taxon>Eukaryota</taxon>
        <taxon>Metazoa</taxon>
        <taxon>Spiralia</taxon>
        <taxon>Lophotrochozoa</taxon>
        <taxon>Platyhelminthes</taxon>
        <taxon>Cestoda</taxon>
        <taxon>Eucestoda</taxon>
        <taxon>Cyclophyllidea</taxon>
        <taxon>Hymenolepididae</taxon>
        <taxon>Hymenolepis</taxon>
    </lineage>
</organism>
<proteinExistence type="predicted"/>
<feature type="region of interest" description="Disordered" evidence="1">
    <location>
        <begin position="87"/>
        <end position="117"/>
    </location>
</feature>
<evidence type="ECO:0000256" key="1">
    <source>
        <dbReference type="SAM" id="MobiDB-lite"/>
    </source>
</evidence>
<gene>
    <name evidence="2" type="ORF">WMSIL1_LOCUS9135</name>
</gene>
<feature type="compositionally biased region" description="Basic and acidic residues" evidence="1">
    <location>
        <begin position="245"/>
        <end position="270"/>
    </location>
</feature>
<feature type="region of interest" description="Disordered" evidence="1">
    <location>
        <begin position="306"/>
        <end position="353"/>
    </location>
</feature>
<feature type="region of interest" description="Disordered" evidence="1">
    <location>
        <begin position="245"/>
        <end position="272"/>
    </location>
</feature>
<dbReference type="Proteomes" id="UP000321570">
    <property type="component" value="Unassembled WGS sequence"/>
</dbReference>